<dbReference type="NCBIfam" id="TIGR01394">
    <property type="entry name" value="TypA_BipA"/>
    <property type="match status" value="1"/>
</dbReference>
<dbReference type="Gene3D" id="3.30.70.870">
    <property type="entry name" value="Elongation Factor G (Translational Gtpase), domain 3"/>
    <property type="match status" value="1"/>
</dbReference>
<dbReference type="PRINTS" id="PR00315">
    <property type="entry name" value="ELONGATNFCT"/>
</dbReference>
<dbReference type="SUPFAM" id="SSF52540">
    <property type="entry name" value="P-loop containing nucleoside triphosphate hydrolases"/>
    <property type="match status" value="1"/>
</dbReference>
<name>A0AA35RWV6_GEOBA</name>
<dbReference type="InterPro" id="IPR048876">
    <property type="entry name" value="BipA_C"/>
</dbReference>
<dbReference type="Gene3D" id="2.40.30.10">
    <property type="entry name" value="Translation factors"/>
    <property type="match status" value="1"/>
</dbReference>
<dbReference type="InterPro" id="IPR000795">
    <property type="entry name" value="T_Tr_GTP-bd_dom"/>
</dbReference>
<dbReference type="Pfam" id="PF21018">
    <property type="entry name" value="BipA_C"/>
    <property type="match status" value="1"/>
</dbReference>
<dbReference type="AlphaFoldDB" id="A0AA35RWV6"/>
<sequence>MGGSVGAIGSSGRRADWRALPTDHALISGILQAFGGSVHDRMDDMLDSARGEHVLNDCYNNNIRNLAIIAHVDHGKTTLVDALLKQGQVFQAHQQVGELIMDTNPLERERGITILAKNASVSYRGVKINIIDTPGHADFSGEVERVMNMADGCLLLVDAVDGPMPQTTYVLRQALQQNVAPMVVINKIDRPEARAEEVLGLVQDLFLELATDADQLDFPPGTDMQPLFDAMLDSVTPPTGDPDAPVQMLVAALDYDNYLGQVAVGRVTNGTLRLRENVTLVTRDGEETTHSLERIFVFHGMERVEVSEAHAGDIVAVTGPEGVAIGDTLASAEDPQALPTIDIQEPTVRMTFGVSTSPFVGREGGRCTSRNLYERLIRELRTNVSLRVETTTSPDIFVVAGRGELHLSILVETMRREQFEFQVSRPVPVTKTVDGKTHEPYEILTINTREEYVGVLTEYLAAHLGQLLDMRYGENGYVHLEYKIPTRGLIGFNAFFLRTARGDGVKNSSFTSYELMDGDIKNLRGGALVASEGGAAVTYGLINAQRRGDTFIDPGTPVYEGMVVGSRRQDGDIEINVCKEKKLTNMRSSTADVAQRLNATIRMSLEEALEFISDDELVEVTPQNLRLRKMELSSHDRKRQRRDGARARG</sequence>
<dbReference type="InterPro" id="IPR006298">
    <property type="entry name" value="BipA"/>
</dbReference>
<dbReference type="NCBIfam" id="TIGR00231">
    <property type="entry name" value="small_GTP"/>
    <property type="match status" value="1"/>
</dbReference>
<dbReference type="GO" id="GO:0003924">
    <property type="term" value="F:GTPase activity"/>
    <property type="evidence" value="ECO:0007669"/>
    <property type="project" value="InterPro"/>
</dbReference>
<dbReference type="PROSITE" id="PS51722">
    <property type="entry name" value="G_TR_2"/>
    <property type="match status" value="1"/>
</dbReference>
<keyword evidence="2" id="KW-0342">GTP-binding</keyword>
<organism evidence="4 5">
    <name type="scientific">Geodia barretti</name>
    <name type="common">Barrett's horny sponge</name>
    <dbReference type="NCBI Taxonomy" id="519541"/>
    <lineage>
        <taxon>Eukaryota</taxon>
        <taxon>Metazoa</taxon>
        <taxon>Porifera</taxon>
        <taxon>Demospongiae</taxon>
        <taxon>Heteroscleromorpha</taxon>
        <taxon>Tetractinellida</taxon>
        <taxon>Astrophorina</taxon>
        <taxon>Geodiidae</taxon>
        <taxon>Geodia</taxon>
    </lineage>
</organism>
<dbReference type="FunFam" id="2.40.50.250:FF:000001">
    <property type="entry name" value="GTP-binding protein TypA"/>
    <property type="match status" value="1"/>
</dbReference>
<dbReference type="SUPFAM" id="SSF54980">
    <property type="entry name" value="EF-G C-terminal domain-like"/>
    <property type="match status" value="2"/>
</dbReference>
<dbReference type="PROSITE" id="PS00301">
    <property type="entry name" value="G_TR_1"/>
    <property type="match status" value="1"/>
</dbReference>
<evidence type="ECO:0000256" key="1">
    <source>
        <dbReference type="ARBA" id="ARBA00022741"/>
    </source>
</evidence>
<dbReference type="Pfam" id="PF00679">
    <property type="entry name" value="EFG_C"/>
    <property type="match status" value="1"/>
</dbReference>
<dbReference type="Pfam" id="PF22042">
    <property type="entry name" value="EF-G_D2"/>
    <property type="match status" value="1"/>
</dbReference>
<gene>
    <name evidence="4" type="ORF">GBAR_LOCUS11555</name>
</gene>
<dbReference type="GO" id="GO:1990904">
    <property type="term" value="C:ribonucleoprotein complex"/>
    <property type="evidence" value="ECO:0007669"/>
    <property type="project" value="TreeGrafter"/>
</dbReference>
<proteinExistence type="predicted"/>
<keyword evidence="1" id="KW-0547">Nucleotide-binding</keyword>
<dbReference type="InterPro" id="IPR000640">
    <property type="entry name" value="EFG_V-like"/>
</dbReference>
<dbReference type="InterPro" id="IPR047041">
    <property type="entry name" value="BipA_GTP-bd_dom"/>
</dbReference>
<protein>
    <submittedName>
        <fullName evidence="4">50S ribosomal subunit assembly factor BipA</fullName>
    </submittedName>
</protein>
<dbReference type="InterPro" id="IPR027417">
    <property type="entry name" value="P-loop_NTPase"/>
</dbReference>
<dbReference type="PANTHER" id="PTHR42908">
    <property type="entry name" value="TRANSLATION ELONGATION FACTOR-RELATED"/>
    <property type="match status" value="1"/>
</dbReference>
<keyword evidence="5" id="KW-1185">Reference proteome</keyword>
<dbReference type="PANTHER" id="PTHR42908:SF8">
    <property type="entry name" value="TR-TYPE G DOMAIN-CONTAINING PROTEIN"/>
    <property type="match status" value="1"/>
</dbReference>
<dbReference type="GO" id="GO:0005525">
    <property type="term" value="F:GTP binding"/>
    <property type="evidence" value="ECO:0007669"/>
    <property type="project" value="UniProtKB-KW"/>
</dbReference>
<dbReference type="InterPro" id="IPR053905">
    <property type="entry name" value="EF-G-like_DII"/>
</dbReference>
<evidence type="ECO:0000259" key="3">
    <source>
        <dbReference type="PROSITE" id="PS51722"/>
    </source>
</evidence>
<dbReference type="InterPro" id="IPR009000">
    <property type="entry name" value="Transl_B-barrel_sf"/>
</dbReference>
<dbReference type="Pfam" id="PF00009">
    <property type="entry name" value="GTP_EFTU"/>
    <property type="match status" value="1"/>
</dbReference>
<evidence type="ECO:0000256" key="2">
    <source>
        <dbReference type="ARBA" id="ARBA00023134"/>
    </source>
</evidence>
<dbReference type="InterPro" id="IPR031157">
    <property type="entry name" value="G_TR_CS"/>
</dbReference>
<dbReference type="SUPFAM" id="SSF50447">
    <property type="entry name" value="Translation proteins"/>
    <property type="match status" value="1"/>
</dbReference>
<dbReference type="InterPro" id="IPR042116">
    <property type="entry name" value="TypA/BipA_C"/>
</dbReference>
<accession>A0AA35RWV6</accession>
<dbReference type="InterPro" id="IPR005225">
    <property type="entry name" value="Small_GTP-bd"/>
</dbReference>
<feature type="domain" description="Tr-type G" evidence="3">
    <location>
        <begin position="61"/>
        <end position="239"/>
    </location>
</feature>
<dbReference type="InterPro" id="IPR035647">
    <property type="entry name" value="EFG_III/V"/>
</dbReference>
<dbReference type="CDD" id="cd03691">
    <property type="entry name" value="BipA_TypA_II"/>
    <property type="match status" value="1"/>
</dbReference>
<dbReference type="CDD" id="cd16263">
    <property type="entry name" value="BipA_III"/>
    <property type="match status" value="1"/>
</dbReference>
<dbReference type="Gene3D" id="3.40.50.300">
    <property type="entry name" value="P-loop containing nucleotide triphosphate hydrolases"/>
    <property type="match status" value="1"/>
</dbReference>
<dbReference type="Gene3D" id="3.30.70.240">
    <property type="match status" value="1"/>
</dbReference>
<evidence type="ECO:0000313" key="5">
    <source>
        <dbReference type="Proteomes" id="UP001174909"/>
    </source>
</evidence>
<dbReference type="FunFam" id="3.30.70.240:FF:000002">
    <property type="entry name" value="GTP-binding protein TypA"/>
    <property type="match status" value="1"/>
</dbReference>
<dbReference type="InterPro" id="IPR047042">
    <property type="entry name" value="BipA_II"/>
</dbReference>
<reference evidence="4" key="1">
    <citation type="submission" date="2023-03" db="EMBL/GenBank/DDBJ databases">
        <authorList>
            <person name="Steffen K."/>
            <person name="Cardenas P."/>
        </authorList>
    </citation>
    <scope>NUCLEOTIDE SEQUENCE</scope>
</reference>
<dbReference type="FunFam" id="3.30.70.870:FF:000003">
    <property type="entry name" value="GTP-binding protein TypA"/>
    <property type="match status" value="1"/>
</dbReference>
<dbReference type="CDD" id="cd01891">
    <property type="entry name" value="TypA_BipA"/>
    <property type="match status" value="1"/>
</dbReference>
<dbReference type="Gene3D" id="2.40.50.250">
    <property type="entry name" value="bipa protein"/>
    <property type="match status" value="1"/>
</dbReference>
<dbReference type="InterPro" id="IPR047043">
    <property type="entry name" value="BipA_III"/>
</dbReference>
<comment type="caution">
    <text evidence="4">The sequence shown here is derived from an EMBL/GenBank/DDBJ whole genome shotgun (WGS) entry which is preliminary data.</text>
</comment>
<evidence type="ECO:0000313" key="4">
    <source>
        <dbReference type="EMBL" id="CAI8019198.1"/>
    </source>
</evidence>
<dbReference type="Proteomes" id="UP001174909">
    <property type="component" value="Unassembled WGS sequence"/>
</dbReference>
<dbReference type="EMBL" id="CASHTH010001733">
    <property type="protein sequence ID" value="CAI8019198.1"/>
    <property type="molecule type" value="Genomic_DNA"/>
</dbReference>
<dbReference type="GO" id="GO:0005829">
    <property type="term" value="C:cytosol"/>
    <property type="evidence" value="ECO:0007669"/>
    <property type="project" value="TreeGrafter"/>
</dbReference>